<dbReference type="OrthoDB" id="3035529at2"/>
<dbReference type="PANTHER" id="PTHR46797">
    <property type="entry name" value="HTH-TYPE TRANSCRIPTIONAL REGULATOR"/>
    <property type="match status" value="1"/>
</dbReference>
<dbReference type="SUPFAM" id="SSF47413">
    <property type="entry name" value="lambda repressor-like DNA-binding domains"/>
    <property type="match status" value="1"/>
</dbReference>
<dbReference type="PANTHER" id="PTHR46797:SF1">
    <property type="entry name" value="METHYLPHOSPHONATE SYNTHASE"/>
    <property type="match status" value="1"/>
</dbReference>
<gene>
    <name evidence="3" type="ORF">SAMN05421670_0351</name>
</gene>
<sequence>MENIRWGRRIRAFRRLKMVKQVELAKEMEMSVSILGQIEQGKRIPSEEQLEKIASILHIQVEELKGETKVGEQ</sequence>
<evidence type="ECO:0000256" key="1">
    <source>
        <dbReference type="ARBA" id="ARBA00023125"/>
    </source>
</evidence>
<keyword evidence="4" id="KW-1185">Reference proteome</keyword>
<dbReference type="AlphaFoldDB" id="A0A1I6BBW7"/>
<protein>
    <submittedName>
        <fullName evidence="3">Helix-turn-helix</fullName>
    </submittedName>
</protein>
<evidence type="ECO:0000259" key="2">
    <source>
        <dbReference type="PROSITE" id="PS50943"/>
    </source>
</evidence>
<dbReference type="Proteomes" id="UP000198734">
    <property type="component" value="Unassembled WGS sequence"/>
</dbReference>
<evidence type="ECO:0000313" key="4">
    <source>
        <dbReference type="Proteomes" id="UP000198734"/>
    </source>
</evidence>
<keyword evidence="1" id="KW-0238">DNA-binding</keyword>
<dbReference type="GO" id="GO:0003700">
    <property type="term" value="F:DNA-binding transcription factor activity"/>
    <property type="evidence" value="ECO:0007669"/>
    <property type="project" value="TreeGrafter"/>
</dbReference>
<dbReference type="Gene3D" id="1.10.260.40">
    <property type="entry name" value="lambda repressor-like DNA-binding domains"/>
    <property type="match status" value="1"/>
</dbReference>
<dbReference type="PROSITE" id="PS50943">
    <property type="entry name" value="HTH_CROC1"/>
    <property type="match status" value="1"/>
</dbReference>
<dbReference type="RefSeq" id="WP_093538663.1">
    <property type="nucleotide sequence ID" value="NZ_CP183885.1"/>
</dbReference>
<dbReference type="InterPro" id="IPR010982">
    <property type="entry name" value="Lambda_DNA-bd_dom_sf"/>
</dbReference>
<dbReference type="InterPro" id="IPR001387">
    <property type="entry name" value="Cro/C1-type_HTH"/>
</dbReference>
<feature type="domain" description="HTH cro/C1-type" evidence="2">
    <location>
        <begin position="10"/>
        <end position="64"/>
    </location>
</feature>
<organism evidence="3 4">
    <name type="scientific">Psychrobacillus psychrotolerans</name>
    <dbReference type="NCBI Taxonomy" id="126156"/>
    <lineage>
        <taxon>Bacteria</taxon>
        <taxon>Bacillati</taxon>
        <taxon>Bacillota</taxon>
        <taxon>Bacilli</taxon>
        <taxon>Bacillales</taxon>
        <taxon>Bacillaceae</taxon>
        <taxon>Psychrobacillus</taxon>
    </lineage>
</organism>
<proteinExistence type="predicted"/>
<dbReference type="GO" id="GO:0003677">
    <property type="term" value="F:DNA binding"/>
    <property type="evidence" value="ECO:0007669"/>
    <property type="project" value="UniProtKB-KW"/>
</dbReference>
<dbReference type="STRING" id="126156.SAMN05421670_0351"/>
<dbReference type="InterPro" id="IPR050807">
    <property type="entry name" value="TransReg_Diox_bact_type"/>
</dbReference>
<dbReference type="GO" id="GO:0005829">
    <property type="term" value="C:cytosol"/>
    <property type="evidence" value="ECO:0007669"/>
    <property type="project" value="TreeGrafter"/>
</dbReference>
<dbReference type="CDD" id="cd00093">
    <property type="entry name" value="HTH_XRE"/>
    <property type="match status" value="1"/>
</dbReference>
<evidence type="ECO:0000313" key="3">
    <source>
        <dbReference type="EMBL" id="SFQ78421.1"/>
    </source>
</evidence>
<reference evidence="4" key="1">
    <citation type="submission" date="2016-10" db="EMBL/GenBank/DDBJ databases">
        <authorList>
            <person name="Varghese N."/>
            <person name="Submissions S."/>
        </authorList>
    </citation>
    <scope>NUCLEOTIDE SEQUENCE [LARGE SCALE GENOMIC DNA]</scope>
    <source>
        <strain evidence="4">DSM 11706</strain>
    </source>
</reference>
<name>A0A1I6BBW7_9BACI</name>
<accession>A0A1I6BBW7</accession>
<dbReference type="SMART" id="SM00530">
    <property type="entry name" value="HTH_XRE"/>
    <property type="match status" value="1"/>
</dbReference>
<dbReference type="EMBL" id="FOXU01000013">
    <property type="protein sequence ID" value="SFQ78421.1"/>
    <property type="molecule type" value="Genomic_DNA"/>
</dbReference>
<dbReference type="Pfam" id="PF01381">
    <property type="entry name" value="HTH_3"/>
    <property type="match status" value="1"/>
</dbReference>